<dbReference type="InterPro" id="IPR009081">
    <property type="entry name" value="PP-bd_ACP"/>
</dbReference>
<name>A0ABW3K1T8_9BACT</name>
<evidence type="ECO:0000259" key="1">
    <source>
        <dbReference type="PROSITE" id="PS50075"/>
    </source>
</evidence>
<accession>A0ABW3K1T8</accession>
<dbReference type="NCBIfam" id="NF006617">
    <property type="entry name" value="PRK09184.1"/>
    <property type="match status" value="1"/>
</dbReference>
<organism evidence="2 3">
    <name type="scientific">Ohtaekwangia kribbensis</name>
    <dbReference type="NCBI Taxonomy" id="688913"/>
    <lineage>
        <taxon>Bacteria</taxon>
        <taxon>Pseudomonadati</taxon>
        <taxon>Bacteroidota</taxon>
        <taxon>Cytophagia</taxon>
        <taxon>Cytophagales</taxon>
        <taxon>Fulvivirgaceae</taxon>
        <taxon>Ohtaekwangia</taxon>
    </lineage>
</organism>
<reference evidence="3" key="1">
    <citation type="journal article" date="2019" name="Int. J. Syst. Evol. Microbiol.">
        <title>The Global Catalogue of Microorganisms (GCM) 10K type strain sequencing project: providing services to taxonomists for standard genome sequencing and annotation.</title>
        <authorList>
            <consortium name="The Broad Institute Genomics Platform"/>
            <consortium name="The Broad Institute Genome Sequencing Center for Infectious Disease"/>
            <person name="Wu L."/>
            <person name="Ma J."/>
        </authorList>
    </citation>
    <scope>NUCLEOTIDE SEQUENCE [LARGE SCALE GENOMIC DNA]</scope>
    <source>
        <strain evidence="3">CCUG 58938</strain>
    </source>
</reference>
<protein>
    <submittedName>
        <fullName evidence="2">Phosphopantetheine-binding protein</fullName>
    </submittedName>
</protein>
<sequence length="90" mass="10362">MKKTVDELVVELRAELIKQLNLEDMLPEGFNENTPLFGEGLGLDSIDSLELVVLLDKNYGIKLKDPKEGRHVFYTIRTMAEYIHQNSDRI</sequence>
<dbReference type="Gene3D" id="1.10.1200.10">
    <property type="entry name" value="ACP-like"/>
    <property type="match status" value="1"/>
</dbReference>
<evidence type="ECO:0000313" key="3">
    <source>
        <dbReference type="Proteomes" id="UP001597112"/>
    </source>
</evidence>
<proteinExistence type="predicted"/>
<feature type="domain" description="Carrier" evidence="1">
    <location>
        <begin position="3"/>
        <end position="87"/>
    </location>
</feature>
<dbReference type="Proteomes" id="UP001597112">
    <property type="component" value="Unassembled WGS sequence"/>
</dbReference>
<dbReference type="InterPro" id="IPR036736">
    <property type="entry name" value="ACP-like_sf"/>
</dbReference>
<evidence type="ECO:0000313" key="2">
    <source>
        <dbReference type="EMBL" id="MFD1000094.1"/>
    </source>
</evidence>
<keyword evidence="3" id="KW-1185">Reference proteome</keyword>
<dbReference type="EMBL" id="JBHTKA010000003">
    <property type="protein sequence ID" value="MFD1000094.1"/>
    <property type="molecule type" value="Genomic_DNA"/>
</dbReference>
<comment type="caution">
    <text evidence="2">The sequence shown here is derived from an EMBL/GenBank/DDBJ whole genome shotgun (WGS) entry which is preliminary data.</text>
</comment>
<gene>
    <name evidence="2" type="ORF">ACFQ21_12295</name>
</gene>
<dbReference type="Pfam" id="PF00550">
    <property type="entry name" value="PP-binding"/>
    <property type="match status" value="1"/>
</dbReference>
<dbReference type="RefSeq" id="WP_377579407.1">
    <property type="nucleotide sequence ID" value="NZ_JBHTKA010000003.1"/>
</dbReference>
<dbReference type="SUPFAM" id="SSF47336">
    <property type="entry name" value="ACP-like"/>
    <property type="match status" value="1"/>
</dbReference>
<dbReference type="PROSITE" id="PS50075">
    <property type="entry name" value="CARRIER"/>
    <property type="match status" value="1"/>
</dbReference>